<dbReference type="PANTHER" id="PTHR33908:SF11">
    <property type="entry name" value="MEMBRANE PROTEIN"/>
    <property type="match status" value="1"/>
</dbReference>
<evidence type="ECO:0000256" key="4">
    <source>
        <dbReference type="ARBA" id="ARBA00022679"/>
    </source>
</evidence>
<dbReference type="AlphaFoldDB" id="F0T662"/>
<keyword evidence="2" id="KW-1003">Cell membrane</keyword>
<organism evidence="9 10">
    <name type="scientific">Methanobacterium lacus (strain AL-21)</name>
    <dbReference type="NCBI Taxonomy" id="877455"/>
    <lineage>
        <taxon>Archaea</taxon>
        <taxon>Methanobacteriati</taxon>
        <taxon>Methanobacteriota</taxon>
        <taxon>Methanomada group</taxon>
        <taxon>Methanobacteria</taxon>
        <taxon>Methanobacteriales</taxon>
        <taxon>Methanobacteriaceae</taxon>
        <taxon>Methanobacterium</taxon>
    </lineage>
</organism>
<feature type="transmembrane region" description="Helical" evidence="8">
    <location>
        <begin position="187"/>
        <end position="203"/>
    </location>
</feature>
<reference evidence="10" key="1">
    <citation type="submission" date="2011-02" db="EMBL/GenBank/DDBJ databases">
        <title>Complete sequence of Methanobacterium sp. AL-21.</title>
        <authorList>
            <consortium name="US DOE Joint Genome Institute"/>
            <person name="Lucas S."/>
            <person name="Copeland A."/>
            <person name="Lapidus A."/>
            <person name="Cheng J.-F."/>
            <person name="Goodwin L."/>
            <person name="Pitluck S."/>
            <person name="Chertkov O."/>
            <person name="Detter J.C."/>
            <person name="Han C."/>
            <person name="Tapia R."/>
            <person name="Land M."/>
            <person name="Hauser L."/>
            <person name="Kyrpides N."/>
            <person name="Ivanova N."/>
            <person name="Mikhailova N."/>
            <person name="Pagani I."/>
            <person name="Cadillo-Quiroz H."/>
            <person name="Imachi H."/>
            <person name="Zinder S."/>
            <person name="Liu W."/>
            <person name="Woyke T."/>
        </authorList>
    </citation>
    <scope>NUCLEOTIDE SEQUENCE [LARGE SCALE GENOMIC DNA]</scope>
    <source>
        <strain evidence="10">AL-21</strain>
    </source>
</reference>
<evidence type="ECO:0000256" key="5">
    <source>
        <dbReference type="ARBA" id="ARBA00022692"/>
    </source>
</evidence>
<keyword evidence="5 8" id="KW-0812">Transmembrane</keyword>
<feature type="transmembrane region" description="Helical" evidence="8">
    <location>
        <begin position="339"/>
        <end position="356"/>
    </location>
</feature>
<evidence type="ECO:0000313" key="10">
    <source>
        <dbReference type="Proteomes" id="UP000007490"/>
    </source>
</evidence>
<feature type="transmembrane region" description="Helical" evidence="8">
    <location>
        <begin position="94"/>
        <end position="111"/>
    </location>
</feature>
<dbReference type="eggNOG" id="arCOG00567">
    <property type="taxonomic scope" value="Archaea"/>
</dbReference>
<dbReference type="PANTHER" id="PTHR33908">
    <property type="entry name" value="MANNOSYLTRANSFERASE YKCB-RELATED"/>
    <property type="match status" value="1"/>
</dbReference>
<protein>
    <recommendedName>
        <fullName evidence="11">Glycosyltransferase RgtA/B/C/D-like domain-containing protein</fullName>
    </recommendedName>
</protein>
<sequence length="519" mass="59790">MKNLGLKKLFKTKYDIYFSLILLFYIVTVSFLFKYYMYQINNDGIVYINISRQILEGHFYESISDYWGPLISWLMLPFLYFLKSPLMGLYSAKLTSIVIGLVTLFGIRRLSYRFEMEEWLRTLIILTTVPVITYFVMSFITPDLLMVCVLTYYLAAVYDPNYSKTVLNGIFCGFLGALAYFTKSYGFTFFIASFLIFNLIHYLTEMDKTAVIKNLAAGLLVFLLISSVWICFISYKDGKITYGSSGDFNYALVGPNSMGFAEYSEGLHNPDQVNTNYLPKEWSPFSSWANFQHQLNLIWKGAQKTGTILNYFSILSFLIIIIYILLLIVPPRNVSKIDLVYPLITMFILTAGYIIVVVEERYIWLIYLLLILMGGYLLNKLFNLDLFNSLKWNYLLKLVCVVGFICLMTLMPVNYLIGNLNTGKDSYALANTLNGYGVHGNVATNDKLTEMNYLQYYMGTDLYGQSQRNISSKNLQNDLNLLGINYYFVWGNSNQNSYMGSYTQVANLTSYNLVIYKIN</sequence>
<evidence type="ECO:0000256" key="3">
    <source>
        <dbReference type="ARBA" id="ARBA00022676"/>
    </source>
</evidence>
<dbReference type="Proteomes" id="UP000007490">
    <property type="component" value="Chromosome"/>
</dbReference>
<dbReference type="GO" id="GO:0005886">
    <property type="term" value="C:plasma membrane"/>
    <property type="evidence" value="ECO:0007669"/>
    <property type="project" value="UniProtKB-SubCell"/>
</dbReference>
<feature type="transmembrane region" description="Helical" evidence="8">
    <location>
        <begin position="394"/>
        <end position="417"/>
    </location>
</feature>
<evidence type="ECO:0008006" key="11">
    <source>
        <dbReference type="Google" id="ProtNLM"/>
    </source>
</evidence>
<dbReference type="EMBL" id="CP002551">
    <property type="protein sequence ID" value="ADZ10569.1"/>
    <property type="molecule type" value="Genomic_DNA"/>
</dbReference>
<evidence type="ECO:0000256" key="2">
    <source>
        <dbReference type="ARBA" id="ARBA00022475"/>
    </source>
</evidence>
<evidence type="ECO:0000256" key="1">
    <source>
        <dbReference type="ARBA" id="ARBA00004651"/>
    </source>
</evidence>
<name>F0T662_METLA</name>
<dbReference type="GO" id="GO:0008610">
    <property type="term" value="P:lipid biosynthetic process"/>
    <property type="evidence" value="ECO:0007669"/>
    <property type="project" value="UniProtKB-ARBA"/>
</dbReference>
<accession>F0T662</accession>
<feature type="transmembrane region" description="Helical" evidence="8">
    <location>
        <begin position="308"/>
        <end position="327"/>
    </location>
</feature>
<comment type="subcellular location">
    <subcellularLocation>
        <location evidence="1">Cell membrane</location>
        <topology evidence="1">Multi-pass membrane protein</topology>
    </subcellularLocation>
</comment>
<evidence type="ECO:0000256" key="6">
    <source>
        <dbReference type="ARBA" id="ARBA00022989"/>
    </source>
</evidence>
<keyword evidence="10" id="KW-1185">Reference proteome</keyword>
<keyword evidence="6 8" id="KW-1133">Transmembrane helix</keyword>
<evidence type="ECO:0000256" key="7">
    <source>
        <dbReference type="ARBA" id="ARBA00023136"/>
    </source>
</evidence>
<evidence type="ECO:0000313" key="9">
    <source>
        <dbReference type="EMBL" id="ADZ10569.1"/>
    </source>
</evidence>
<gene>
    <name evidence="9" type="ordered locus">Metbo_2356</name>
</gene>
<feature type="transmembrane region" description="Helical" evidence="8">
    <location>
        <begin position="362"/>
        <end position="382"/>
    </location>
</feature>
<keyword evidence="3" id="KW-0328">Glycosyltransferase</keyword>
<feature type="transmembrane region" description="Helical" evidence="8">
    <location>
        <begin position="165"/>
        <end position="181"/>
    </location>
</feature>
<keyword evidence="7 8" id="KW-0472">Membrane</keyword>
<evidence type="ECO:0000256" key="8">
    <source>
        <dbReference type="SAM" id="Phobius"/>
    </source>
</evidence>
<dbReference type="GO" id="GO:0016763">
    <property type="term" value="F:pentosyltransferase activity"/>
    <property type="evidence" value="ECO:0007669"/>
    <property type="project" value="TreeGrafter"/>
</dbReference>
<dbReference type="HOGENOM" id="CLU_504010_0_0_2"/>
<proteinExistence type="predicted"/>
<dbReference type="KEGG" id="mel:Metbo_2356"/>
<keyword evidence="4" id="KW-0808">Transferase</keyword>
<reference evidence="9 10" key="2">
    <citation type="journal article" date="2014" name="Int. J. Syst. Evol. Microbiol.">
        <title>Methanobacterium paludis sp. nov. and a novel strain of Methanobacterium lacus isolated from northern peatlands.</title>
        <authorList>
            <person name="Cadillo-Quiroz H."/>
            <person name="Brauer S.L."/>
            <person name="Goodson N."/>
            <person name="Yavitt J.B."/>
            <person name="Zinder S.H."/>
        </authorList>
    </citation>
    <scope>NUCLEOTIDE SEQUENCE [LARGE SCALE GENOMIC DNA]</scope>
    <source>
        <strain evidence="9 10">AL-21</strain>
    </source>
</reference>
<feature type="transmembrane region" description="Helical" evidence="8">
    <location>
        <begin position="16"/>
        <end position="37"/>
    </location>
</feature>
<feature type="transmembrane region" description="Helical" evidence="8">
    <location>
        <begin position="215"/>
        <end position="235"/>
    </location>
</feature>
<dbReference type="InterPro" id="IPR050297">
    <property type="entry name" value="LipidA_mod_glycosyltrf_83"/>
</dbReference>